<comment type="caution">
    <text evidence="1">The sequence shown here is derived from an EMBL/GenBank/DDBJ whole genome shotgun (WGS) entry which is preliminary data.</text>
</comment>
<name>A0ACB8YM99_9ASTR</name>
<dbReference type="EMBL" id="CM042044">
    <property type="protein sequence ID" value="KAI3686879.1"/>
    <property type="molecule type" value="Genomic_DNA"/>
</dbReference>
<accession>A0ACB8YM99</accession>
<protein>
    <submittedName>
        <fullName evidence="1">Uncharacterized protein</fullName>
    </submittedName>
</protein>
<reference evidence="2" key="1">
    <citation type="journal article" date="2022" name="Mol. Ecol. Resour.">
        <title>The genomes of chicory, endive, great burdock and yacon provide insights into Asteraceae palaeo-polyploidization history and plant inulin production.</title>
        <authorList>
            <person name="Fan W."/>
            <person name="Wang S."/>
            <person name="Wang H."/>
            <person name="Wang A."/>
            <person name="Jiang F."/>
            <person name="Liu H."/>
            <person name="Zhao H."/>
            <person name="Xu D."/>
            <person name="Zhang Y."/>
        </authorList>
    </citation>
    <scope>NUCLEOTIDE SEQUENCE [LARGE SCALE GENOMIC DNA]</scope>
    <source>
        <strain evidence="2">cv. Yunnan</strain>
    </source>
</reference>
<gene>
    <name evidence="1" type="ORF">L1987_80568</name>
</gene>
<evidence type="ECO:0000313" key="1">
    <source>
        <dbReference type="EMBL" id="KAI3686879.1"/>
    </source>
</evidence>
<evidence type="ECO:0000313" key="2">
    <source>
        <dbReference type="Proteomes" id="UP001056120"/>
    </source>
</evidence>
<organism evidence="1 2">
    <name type="scientific">Smallanthus sonchifolius</name>
    <dbReference type="NCBI Taxonomy" id="185202"/>
    <lineage>
        <taxon>Eukaryota</taxon>
        <taxon>Viridiplantae</taxon>
        <taxon>Streptophyta</taxon>
        <taxon>Embryophyta</taxon>
        <taxon>Tracheophyta</taxon>
        <taxon>Spermatophyta</taxon>
        <taxon>Magnoliopsida</taxon>
        <taxon>eudicotyledons</taxon>
        <taxon>Gunneridae</taxon>
        <taxon>Pentapetalae</taxon>
        <taxon>asterids</taxon>
        <taxon>campanulids</taxon>
        <taxon>Asterales</taxon>
        <taxon>Asteraceae</taxon>
        <taxon>Asteroideae</taxon>
        <taxon>Heliantheae alliance</taxon>
        <taxon>Millerieae</taxon>
        <taxon>Smallanthus</taxon>
    </lineage>
</organism>
<proteinExistence type="predicted"/>
<reference evidence="1 2" key="2">
    <citation type="journal article" date="2022" name="Mol. Ecol. Resour.">
        <title>The genomes of chicory, endive, great burdock and yacon provide insights into Asteraceae paleo-polyploidization history and plant inulin production.</title>
        <authorList>
            <person name="Fan W."/>
            <person name="Wang S."/>
            <person name="Wang H."/>
            <person name="Wang A."/>
            <person name="Jiang F."/>
            <person name="Liu H."/>
            <person name="Zhao H."/>
            <person name="Xu D."/>
            <person name="Zhang Y."/>
        </authorList>
    </citation>
    <scope>NUCLEOTIDE SEQUENCE [LARGE SCALE GENOMIC DNA]</scope>
    <source>
        <strain evidence="2">cv. Yunnan</strain>
        <tissue evidence="1">Leaves</tissue>
    </source>
</reference>
<keyword evidence="2" id="KW-1185">Reference proteome</keyword>
<sequence>MPHSPTITVSQPQSSSHDHHNPILEDFDYDNFLVASTESYKAEKAKGKSLVESSTPAPVDPYVLQERVLELEQQVATQNSKIQTLEANQGYLITLVCELKKQIDDVKGKQNDQVNIDASNDDNDQGGGDDGGNDKGDHQDDTQESDPFNFEYEGNPNDPKDGESSQHLDSDQGTNIQDDNVESSSDSEMERLNKNIDDEVNIPSSTTNVPEADNTRIQKELPPWKMPPGPPSETHVTVNIESYYSKRGDRSGIASWAFDSEKNMYVVKIKSGRLEYYKRANDFSSLTKLDLQQLNEVYFENRGRNGQAEMFRTFLNE</sequence>
<dbReference type="Proteomes" id="UP001056120">
    <property type="component" value="Linkage Group LG27"/>
</dbReference>